<dbReference type="GO" id="GO:0005634">
    <property type="term" value="C:nucleus"/>
    <property type="evidence" value="ECO:0007669"/>
    <property type="project" value="UniProtKB-SubCell"/>
</dbReference>
<feature type="compositionally biased region" description="Polar residues" evidence="9">
    <location>
        <begin position="135"/>
        <end position="207"/>
    </location>
</feature>
<keyword evidence="3" id="KW-0677">Repeat</keyword>
<dbReference type="GO" id="GO:0010468">
    <property type="term" value="P:regulation of gene expression"/>
    <property type="evidence" value="ECO:0007669"/>
    <property type="project" value="TreeGrafter"/>
</dbReference>
<keyword evidence="2" id="KW-0479">Metal-binding</keyword>
<keyword evidence="12" id="KW-1185">Reference proteome</keyword>
<reference evidence="11" key="1">
    <citation type="submission" date="2022-07" db="EMBL/GenBank/DDBJ databases">
        <title>Chromosome-level genome of Muraenolepis orangiensis.</title>
        <authorList>
            <person name="Kim J."/>
        </authorList>
    </citation>
    <scope>NUCLEOTIDE SEQUENCE</scope>
    <source>
        <strain evidence="11">KU_S4_2022</strain>
        <tissue evidence="11">Muscle</tissue>
    </source>
</reference>
<dbReference type="PANTHER" id="PTHR16515:SF66">
    <property type="entry name" value="C2H2-TYPE DOMAIN-CONTAINING PROTEIN"/>
    <property type="match status" value="1"/>
</dbReference>
<evidence type="ECO:0000256" key="6">
    <source>
        <dbReference type="ARBA" id="ARBA00023242"/>
    </source>
</evidence>
<dbReference type="Pfam" id="PF00096">
    <property type="entry name" value="zf-C2H2"/>
    <property type="match status" value="3"/>
</dbReference>
<evidence type="ECO:0000256" key="7">
    <source>
        <dbReference type="PROSITE-ProRule" id="PRU00042"/>
    </source>
</evidence>
<dbReference type="OrthoDB" id="654211at2759"/>
<dbReference type="InterPro" id="IPR013087">
    <property type="entry name" value="Znf_C2H2_type"/>
</dbReference>
<gene>
    <name evidence="11" type="ORF">NHX12_024762</name>
</gene>
<dbReference type="Gene3D" id="3.30.160.60">
    <property type="entry name" value="Classic Zinc Finger"/>
    <property type="match status" value="3"/>
</dbReference>
<feature type="domain" description="C2H2-type" evidence="10">
    <location>
        <begin position="407"/>
        <end position="430"/>
    </location>
</feature>
<feature type="domain" description="C2H2-type" evidence="10">
    <location>
        <begin position="351"/>
        <end position="378"/>
    </location>
</feature>
<sequence>MLKMERLNCRVAKLLSAAVQEVLEVVKETVSEYQEKTARTQRENDSLKRRLQELQEENHAKHSGLSSHPMAPEPDVPKEETLDLEEAAANQEPATLFPYLGSIGTLPCEAPIRRKPLIGPSSQQQAPRRHRPSLDPSQSNKPLQTGPLSNHSSSTGPLSNHSSSTGPLSNHSSSTGPLSNHSSSTGPLSNHNSSTGPLSNHNSSTGPLSNHNSSSGLLSNHNSSTGPLSNHNSSSGLLSNHNSSTGQIPNPSSSSGPLLNSFSGDGGPGSPALLTPQQIKTEPDWAQQGPAGFFPEPPSCFGSEPFALNHAGEEEPFDWTGADLHPVPYDPADPGQAPGGRPLGTGRPKRYCCALCGRAFRHAGDLKKHHRVHTGEKPYCCSVCGKRFSQSGYLKIHLRHHTGERPYGCSQCGKRFSHSSNFKKHQLTHL</sequence>
<organism evidence="11 12">
    <name type="scientific">Muraenolepis orangiensis</name>
    <name type="common">Patagonian moray cod</name>
    <dbReference type="NCBI Taxonomy" id="630683"/>
    <lineage>
        <taxon>Eukaryota</taxon>
        <taxon>Metazoa</taxon>
        <taxon>Chordata</taxon>
        <taxon>Craniata</taxon>
        <taxon>Vertebrata</taxon>
        <taxon>Euteleostomi</taxon>
        <taxon>Actinopterygii</taxon>
        <taxon>Neopterygii</taxon>
        <taxon>Teleostei</taxon>
        <taxon>Neoteleostei</taxon>
        <taxon>Acanthomorphata</taxon>
        <taxon>Zeiogadaria</taxon>
        <taxon>Gadariae</taxon>
        <taxon>Gadiformes</taxon>
        <taxon>Muraenolepidoidei</taxon>
        <taxon>Muraenolepididae</taxon>
        <taxon>Muraenolepis</taxon>
    </lineage>
</organism>
<keyword evidence="5" id="KW-0862">Zinc</keyword>
<name>A0A9Q0EKW8_9TELE</name>
<protein>
    <recommendedName>
        <fullName evidence="10">C2H2-type domain-containing protein</fullName>
    </recommendedName>
</protein>
<dbReference type="SUPFAM" id="SSF57667">
    <property type="entry name" value="beta-beta-alpha zinc fingers"/>
    <property type="match status" value="2"/>
</dbReference>
<dbReference type="Proteomes" id="UP001148018">
    <property type="component" value="Unassembled WGS sequence"/>
</dbReference>
<feature type="domain" description="C2H2-type" evidence="10">
    <location>
        <begin position="379"/>
        <end position="406"/>
    </location>
</feature>
<evidence type="ECO:0000256" key="5">
    <source>
        <dbReference type="ARBA" id="ARBA00022833"/>
    </source>
</evidence>
<evidence type="ECO:0000256" key="3">
    <source>
        <dbReference type="ARBA" id="ARBA00022737"/>
    </source>
</evidence>
<dbReference type="AlphaFoldDB" id="A0A9Q0EKW8"/>
<keyword evidence="6" id="KW-0539">Nucleus</keyword>
<feature type="region of interest" description="Disordered" evidence="9">
    <location>
        <begin position="57"/>
        <end position="82"/>
    </location>
</feature>
<dbReference type="PROSITE" id="PS50157">
    <property type="entry name" value="ZINC_FINGER_C2H2_2"/>
    <property type="match status" value="3"/>
</dbReference>
<evidence type="ECO:0000259" key="10">
    <source>
        <dbReference type="PROSITE" id="PS50157"/>
    </source>
</evidence>
<evidence type="ECO:0000313" key="12">
    <source>
        <dbReference type="Proteomes" id="UP001148018"/>
    </source>
</evidence>
<feature type="region of interest" description="Disordered" evidence="9">
    <location>
        <begin position="112"/>
        <end position="276"/>
    </location>
</feature>
<evidence type="ECO:0000256" key="9">
    <source>
        <dbReference type="SAM" id="MobiDB-lite"/>
    </source>
</evidence>
<accession>A0A9Q0EKW8</accession>
<evidence type="ECO:0000256" key="1">
    <source>
        <dbReference type="ARBA" id="ARBA00004123"/>
    </source>
</evidence>
<proteinExistence type="predicted"/>
<keyword evidence="4 7" id="KW-0863">Zinc-finger</keyword>
<evidence type="ECO:0000256" key="4">
    <source>
        <dbReference type="ARBA" id="ARBA00022771"/>
    </source>
</evidence>
<comment type="subcellular location">
    <subcellularLocation>
        <location evidence="1">Nucleus</location>
    </subcellularLocation>
</comment>
<evidence type="ECO:0000256" key="2">
    <source>
        <dbReference type="ARBA" id="ARBA00022723"/>
    </source>
</evidence>
<dbReference type="FunFam" id="3.30.160.60:FF:001498">
    <property type="entry name" value="Zinc finger protein 404"/>
    <property type="match status" value="1"/>
</dbReference>
<dbReference type="SMART" id="SM00355">
    <property type="entry name" value="ZnF_C2H2"/>
    <property type="match status" value="3"/>
</dbReference>
<keyword evidence="8" id="KW-0175">Coiled coil</keyword>
<dbReference type="PROSITE" id="PS00028">
    <property type="entry name" value="ZINC_FINGER_C2H2_1"/>
    <property type="match status" value="3"/>
</dbReference>
<dbReference type="GO" id="GO:0008270">
    <property type="term" value="F:zinc ion binding"/>
    <property type="evidence" value="ECO:0007669"/>
    <property type="project" value="UniProtKB-KW"/>
</dbReference>
<feature type="compositionally biased region" description="Low complexity" evidence="9">
    <location>
        <begin position="208"/>
        <end position="263"/>
    </location>
</feature>
<comment type="caution">
    <text evidence="11">The sequence shown here is derived from an EMBL/GenBank/DDBJ whole genome shotgun (WGS) entry which is preliminary data.</text>
</comment>
<dbReference type="PANTHER" id="PTHR16515">
    <property type="entry name" value="PR DOMAIN ZINC FINGER PROTEIN"/>
    <property type="match status" value="1"/>
</dbReference>
<dbReference type="InterPro" id="IPR036236">
    <property type="entry name" value="Znf_C2H2_sf"/>
</dbReference>
<evidence type="ECO:0000313" key="11">
    <source>
        <dbReference type="EMBL" id="KAJ3607711.1"/>
    </source>
</evidence>
<dbReference type="EMBL" id="JANIIK010000040">
    <property type="protein sequence ID" value="KAJ3607711.1"/>
    <property type="molecule type" value="Genomic_DNA"/>
</dbReference>
<dbReference type="FunFam" id="3.30.160.60:FF:000358">
    <property type="entry name" value="zinc finger protein 24"/>
    <property type="match status" value="2"/>
</dbReference>
<dbReference type="InterPro" id="IPR050331">
    <property type="entry name" value="Zinc_finger"/>
</dbReference>
<feature type="region of interest" description="Disordered" evidence="9">
    <location>
        <begin position="317"/>
        <end position="343"/>
    </location>
</feature>
<evidence type="ECO:0000256" key="8">
    <source>
        <dbReference type="SAM" id="Coils"/>
    </source>
</evidence>
<feature type="coiled-coil region" evidence="8">
    <location>
        <begin position="23"/>
        <end position="57"/>
    </location>
</feature>